<evidence type="ECO:0000256" key="3">
    <source>
        <dbReference type="ARBA" id="ARBA00038210"/>
    </source>
</evidence>
<dbReference type="InterPro" id="IPR019734">
    <property type="entry name" value="TPR_rpt"/>
</dbReference>
<dbReference type="Gene3D" id="1.25.40.10">
    <property type="entry name" value="Tetratricopeptide repeat domain"/>
    <property type="match status" value="1"/>
</dbReference>
<keyword evidence="7" id="KW-1185">Reference proteome</keyword>
<feature type="repeat" description="TPR" evidence="5">
    <location>
        <begin position="32"/>
        <end position="65"/>
    </location>
</feature>
<proteinExistence type="inferred from homology"/>
<evidence type="ECO:0000313" key="8">
    <source>
        <dbReference type="WBParaSite" id="SCUD_0002291901-mRNA-1"/>
    </source>
</evidence>
<dbReference type="EMBL" id="UZAK01051251">
    <property type="protein sequence ID" value="VDP80725.1"/>
    <property type="molecule type" value="Genomic_DNA"/>
</dbReference>
<dbReference type="WBParaSite" id="SCUD_0002291901-mRNA-1">
    <property type="protein sequence ID" value="SCUD_0002291901-mRNA-1"/>
    <property type="gene ID" value="SCUD_0002291901"/>
</dbReference>
<reference evidence="6 7" key="2">
    <citation type="submission" date="2018-11" db="EMBL/GenBank/DDBJ databases">
        <authorList>
            <consortium name="Pathogen Informatics"/>
        </authorList>
    </citation>
    <scope>NUCLEOTIDE SEQUENCE [LARGE SCALE GENOMIC DNA]</scope>
    <source>
        <strain evidence="6">Dakar</strain>
        <strain evidence="7">Dakar, Senegal</strain>
    </source>
</reference>
<dbReference type="PANTHER" id="PTHR12558:SF13">
    <property type="entry name" value="CELL DIVISION CYCLE PROTEIN 27 HOMOLOG"/>
    <property type="match status" value="1"/>
</dbReference>
<evidence type="ECO:0000313" key="7">
    <source>
        <dbReference type="Proteomes" id="UP000279833"/>
    </source>
</evidence>
<dbReference type="InterPro" id="IPR011990">
    <property type="entry name" value="TPR-like_helical_dom_sf"/>
</dbReference>
<sequence length="198" mass="21789">MTGDDDNDTVNDFTSPAVQWLTKALKFNPQHLEAWCELGDSCWRQGDPCQAADHFRQALKINPKYVKALCNLSMVLRQPPNTTTNISENIDDISSYESDKTKSLSSSPSSSDTPMKCSIFHQSVDLAHQAVSQQPTNGYAWSILGNALLTLFFKSFSSTITPTTVSSYDKNSPINKSPLISSSPQLIMTRCIAAYAQA</sequence>
<dbReference type="SUPFAM" id="SSF48452">
    <property type="entry name" value="TPR-like"/>
    <property type="match status" value="1"/>
</dbReference>
<dbReference type="Pfam" id="PF07719">
    <property type="entry name" value="TPR_2"/>
    <property type="match status" value="1"/>
</dbReference>
<protein>
    <recommendedName>
        <fullName evidence="4">Cell division cycle protein 27 homolog</fullName>
    </recommendedName>
</protein>
<dbReference type="PANTHER" id="PTHR12558">
    <property type="entry name" value="CELL DIVISION CYCLE 16,23,27"/>
    <property type="match status" value="1"/>
</dbReference>
<dbReference type="STRING" id="6186.A0A183L6E7"/>
<dbReference type="InterPro" id="IPR013105">
    <property type="entry name" value="TPR_2"/>
</dbReference>
<accession>A0A183L6E7</accession>
<comment type="similarity">
    <text evidence="3">Belongs to the APC3/CDC27 family.</text>
</comment>
<keyword evidence="2 5" id="KW-0802">TPR repeat</keyword>
<name>A0A183L6E7_9TREM</name>
<dbReference type="Proteomes" id="UP000279833">
    <property type="component" value="Unassembled WGS sequence"/>
</dbReference>
<organism evidence="8">
    <name type="scientific">Schistosoma curassoni</name>
    <dbReference type="NCBI Taxonomy" id="6186"/>
    <lineage>
        <taxon>Eukaryota</taxon>
        <taxon>Metazoa</taxon>
        <taxon>Spiralia</taxon>
        <taxon>Lophotrochozoa</taxon>
        <taxon>Platyhelminthes</taxon>
        <taxon>Trematoda</taxon>
        <taxon>Digenea</taxon>
        <taxon>Strigeidida</taxon>
        <taxon>Schistosomatoidea</taxon>
        <taxon>Schistosomatidae</taxon>
        <taxon>Schistosoma</taxon>
    </lineage>
</organism>
<keyword evidence="1" id="KW-0677">Repeat</keyword>
<evidence type="ECO:0000256" key="2">
    <source>
        <dbReference type="ARBA" id="ARBA00022803"/>
    </source>
</evidence>
<gene>
    <name evidence="6" type="ORF">SCUD_LOCUS22916</name>
</gene>
<dbReference type="SMART" id="SM00028">
    <property type="entry name" value="TPR"/>
    <property type="match status" value="1"/>
</dbReference>
<evidence type="ECO:0000256" key="1">
    <source>
        <dbReference type="ARBA" id="ARBA00022737"/>
    </source>
</evidence>
<reference evidence="8" key="1">
    <citation type="submission" date="2016-06" db="UniProtKB">
        <authorList>
            <consortium name="WormBaseParasite"/>
        </authorList>
    </citation>
    <scope>IDENTIFICATION</scope>
</reference>
<evidence type="ECO:0000313" key="6">
    <source>
        <dbReference type="EMBL" id="VDP80725.1"/>
    </source>
</evidence>
<dbReference type="AlphaFoldDB" id="A0A183L6E7"/>
<dbReference type="PROSITE" id="PS50005">
    <property type="entry name" value="TPR"/>
    <property type="match status" value="1"/>
</dbReference>
<evidence type="ECO:0000256" key="5">
    <source>
        <dbReference type="PROSITE-ProRule" id="PRU00339"/>
    </source>
</evidence>
<evidence type="ECO:0000256" key="4">
    <source>
        <dbReference type="ARBA" id="ARBA00039307"/>
    </source>
</evidence>